<comment type="caution">
    <text evidence="1">The sequence shown here is derived from an EMBL/GenBank/DDBJ whole genome shotgun (WGS) entry which is preliminary data.</text>
</comment>
<sequence>MGDVRKTLEVVKRHTNGLDSMKEQLREFELESLDSSVDVMKGALSSTIEKLTARDDAFNGMVTALHEPNRASIRIGSIVHSIKAKRIGESEKKLVE</sequence>
<keyword evidence="2" id="KW-1185">Reference proteome</keyword>
<name>A0A9D3ZWY1_9ROSI</name>
<dbReference type="Proteomes" id="UP000828251">
    <property type="component" value="Unassembled WGS sequence"/>
</dbReference>
<accession>A0A9D3ZWY1</accession>
<proteinExistence type="predicted"/>
<evidence type="ECO:0000313" key="1">
    <source>
        <dbReference type="EMBL" id="KAH1072887.1"/>
    </source>
</evidence>
<reference evidence="1 2" key="1">
    <citation type="journal article" date="2021" name="Plant Biotechnol. J.">
        <title>Multi-omics assisted identification of the key and species-specific regulatory components of drought-tolerant mechanisms in Gossypium stocksii.</title>
        <authorList>
            <person name="Yu D."/>
            <person name="Ke L."/>
            <person name="Zhang D."/>
            <person name="Wu Y."/>
            <person name="Sun Y."/>
            <person name="Mei J."/>
            <person name="Sun J."/>
            <person name="Sun Y."/>
        </authorList>
    </citation>
    <scope>NUCLEOTIDE SEQUENCE [LARGE SCALE GENOMIC DNA]</scope>
    <source>
        <strain evidence="2">cv. E1</strain>
        <tissue evidence="1">Leaf</tissue>
    </source>
</reference>
<dbReference type="OrthoDB" id="992209at2759"/>
<dbReference type="AlphaFoldDB" id="A0A9D3ZWY1"/>
<gene>
    <name evidence="1" type="ORF">J1N35_025215</name>
</gene>
<dbReference type="EMBL" id="JAIQCV010000008">
    <property type="protein sequence ID" value="KAH1072887.1"/>
    <property type="molecule type" value="Genomic_DNA"/>
</dbReference>
<evidence type="ECO:0000313" key="2">
    <source>
        <dbReference type="Proteomes" id="UP000828251"/>
    </source>
</evidence>
<organism evidence="1 2">
    <name type="scientific">Gossypium stocksii</name>
    <dbReference type="NCBI Taxonomy" id="47602"/>
    <lineage>
        <taxon>Eukaryota</taxon>
        <taxon>Viridiplantae</taxon>
        <taxon>Streptophyta</taxon>
        <taxon>Embryophyta</taxon>
        <taxon>Tracheophyta</taxon>
        <taxon>Spermatophyta</taxon>
        <taxon>Magnoliopsida</taxon>
        <taxon>eudicotyledons</taxon>
        <taxon>Gunneridae</taxon>
        <taxon>Pentapetalae</taxon>
        <taxon>rosids</taxon>
        <taxon>malvids</taxon>
        <taxon>Malvales</taxon>
        <taxon>Malvaceae</taxon>
        <taxon>Malvoideae</taxon>
        <taxon>Gossypium</taxon>
    </lineage>
</organism>
<protein>
    <submittedName>
        <fullName evidence="1">Uncharacterized protein</fullName>
    </submittedName>
</protein>